<evidence type="ECO:0000256" key="1">
    <source>
        <dbReference type="SAM" id="SignalP"/>
    </source>
</evidence>
<keyword evidence="3" id="KW-1185">Reference proteome</keyword>
<reference evidence="2" key="1">
    <citation type="submission" date="2022-01" db="EMBL/GenBank/DDBJ databases">
        <authorList>
            <person name="King R."/>
        </authorList>
    </citation>
    <scope>NUCLEOTIDE SEQUENCE</scope>
</reference>
<dbReference type="AlphaFoldDB" id="A0A9N9RNK7"/>
<dbReference type="PANTHER" id="PTHR21398">
    <property type="entry name" value="AGAP007094-PA"/>
    <property type="match status" value="1"/>
</dbReference>
<dbReference type="OrthoDB" id="6358587at2759"/>
<organism evidence="2 3">
    <name type="scientific">Chironomus riparius</name>
    <dbReference type="NCBI Taxonomy" id="315576"/>
    <lineage>
        <taxon>Eukaryota</taxon>
        <taxon>Metazoa</taxon>
        <taxon>Ecdysozoa</taxon>
        <taxon>Arthropoda</taxon>
        <taxon>Hexapoda</taxon>
        <taxon>Insecta</taxon>
        <taxon>Pterygota</taxon>
        <taxon>Neoptera</taxon>
        <taxon>Endopterygota</taxon>
        <taxon>Diptera</taxon>
        <taxon>Nematocera</taxon>
        <taxon>Chironomoidea</taxon>
        <taxon>Chironomidae</taxon>
        <taxon>Chironominae</taxon>
        <taxon>Chironomus</taxon>
    </lineage>
</organism>
<evidence type="ECO:0000313" key="3">
    <source>
        <dbReference type="Proteomes" id="UP001153620"/>
    </source>
</evidence>
<sequence>MRLASKISIVIVFLSLENSIYGARTILEHRNQMRDKLQQRQKRWLVFPPNGGTAKYVAGYLGPIDTPKYINCNAIRNFQYQYDLPSNLSQVYATKSSWTRPKSRSLDYQPDIKPDLSRKIAYEMIEEILTKDGKNGHECLLRTICEVAETPLRHNGFIGELLEVFFTPGEHEIIHNDYQDARQAGLNHIDCIKMYPDCSFGDGILDTFSIIKDYQFENVLYY</sequence>
<feature type="chain" id="PRO_5040468133" evidence="1">
    <location>
        <begin position="23"/>
        <end position="222"/>
    </location>
</feature>
<gene>
    <name evidence="2" type="ORF">CHIRRI_LOCUS2986</name>
</gene>
<keyword evidence="1" id="KW-0732">Signal</keyword>
<proteinExistence type="predicted"/>
<reference evidence="2" key="2">
    <citation type="submission" date="2022-10" db="EMBL/GenBank/DDBJ databases">
        <authorList>
            <consortium name="ENA_rothamsted_submissions"/>
            <consortium name="culmorum"/>
            <person name="King R."/>
        </authorList>
    </citation>
    <scope>NUCLEOTIDE SEQUENCE</scope>
</reference>
<feature type="signal peptide" evidence="1">
    <location>
        <begin position="1"/>
        <end position="22"/>
    </location>
</feature>
<evidence type="ECO:0000313" key="2">
    <source>
        <dbReference type="EMBL" id="CAG9800033.1"/>
    </source>
</evidence>
<protein>
    <submittedName>
        <fullName evidence="2">Uncharacterized protein</fullName>
    </submittedName>
</protein>
<dbReference type="SMART" id="SM00718">
    <property type="entry name" value="DM4_12"/>
    <property type="match status" value="1"/>
</dbReference>
<dbReference type="PANTHER" id="PTHR21398:SF11">
    <property type="entry name" value="HDC15381-RELATED"/>
    <property type="match status" value="1"/>
</dbReference>
<name>A0A9N9RNK7_9DIPT</name>
<dbReference type="Pfam" id="PF07841">
    <property type="entry name" value="DM4_12"/>
    <property type="match status" value="1"/>
</dbReference>
<dbReference type="EMBL" id="OU895877">
    <property type="protein sequence ID" value="CAG9800033.1"/>
    <property type="molecule type" value="Genomic_DNA"/>
</dbReference>
<dbReference type="InterPro" id="IPR006631">
    <property type="entry name" value="DM4_12"/>
</dbReference>
<dbReference type="Proteomes" id="UP001153620">
    <property type="component" value="Chromosome 1"/>
</dbReference>
<accession>A0A9N9RNK7</accession>